<dbReference type="PANTHER" id="PTHR23334:SF20">
    <property type="entry name" value="BASIC LEUCINE ZIPPER 24"/>
    <property type="match status" value="1"/>
</dbReference>
<organism evidence="4 5">
    <name type="scientific">Microthyrium microscopicum</name>
    <dbReference type="NCBI Taxonomy" id="703497"/>
    <lineage>
        <taxon>Eukaryota</taxon>
        <taxon>Fungi</taxon>
        <taxon>Dikarya</taxon>
        <taxon>Ascomycota</taxon>
        <taxon>Pezizomycotina</taxon>
        <taxon>Dothideomycetes</taxon>
        <taxon>Dothideomycetes incertae sedis</taxon>
        <taxon>Microthyriales</taxon>
        <taxon>Microthyriaceae</taxon>
        <taxon>Microthyrium</taxon>
    </lineage>
</organism>
<dbReference type="InterPro" id="IPR046347">
    <property type="entry name" value="bZIP_sf"/>
</dbReference>
<dbReference type="GO" id="GO:0000978">
    <property type="term" value="F:RNA polymerase II cis-regulatory region sequence-specific DNA binding"/>
    <property type="evidence" value="ECO:0007669"/>
    <property type="project" value="TreeGrafter"/>
</dbReference>
<gene>
    <name evidence="4" type="ORF">BT63DRAFT_420316</name>
</gene>
<evidence type="ECO:0000259" key="3">
    <source>
        <dbReference type="PROSITE" id="PS50217"/>
    </source>
</evidence>
<dbReference type="SMART" id="SM00338">
    <property type="entry name" value="BRLZ"/>
    <property type="match status" value="1"/>
</dbReference>
<dbReference type="GO" id="GO:0000981">
    <property type="term" value="F:DNA-binding transcription factor activity, RNA polymerase II-specific"/>
    <property type="evidence" value="ECO:0007669"/>
    <property type="project" value="TreeGrafter"/>
</dbReference>
<proteinExistence type="predicted"/>
<feature type="coiled-coil region" evidence="1">
    <location>
        <begin position="85"/>
        <end position="126"/>
    </location>
</feature>
<dbReference type="InterPro" id="IPR004827">
    <property type="entry name" value="bZIP"/>
</dbReference>
<evidence type="ECO:0000313" key="5">
    <source>
        <dbReference type="Proteomes" id="UP000799302"/>
    </source>
</evidence>
<evidence type="ECO:0000256" key="1">
    <source>
        <dbReference type="SAM" id="Coils"/>
    </source>
</evidence>
<keyword evidence="5" id="KW-1185">Reference proteome</keyword>
<dbReference type="Gene3D" id="1.20.5.170">
    <property type="match status" value="1"/>
</dbReference>
<dbReference type="InterPro" id="IPR031106">
    <property type="entry name" value="C/EBP"/>
</dbReference>
<name>A0A6A6US19_9PEZI</name>
<dbReference type="OrthoDB" id="2257100at2759"/>
<dbReference type="Pfam" id="PF07716">
    <property type="entry name" value="bZIP_2"/>
    <property type="match status" value="1"/>
</dbReference>
<feature type="region of interest" description="Disordered" evidence="2">
    <location>
        <begin position="38"/>
        <end position="84"/>
    </location>
</feature>
<feature type="compositionally biased region" description="Polar residues" evidence="2">
    <location>
        <begin position="38"/>
        <end position="55"/>
    </location>
</feature>
<protein>
    <recommendedName>
        <fullName evidence="3">BZIP domain-containing protein</fullName>
    </recommendedName>
</protein>
<dbReference type="SUPFAM" id="SSF57959">
    <property type="entry name" value="Leucine zipper domain"/>
    <property type="match status" value="1"/>
</dbReference>
<dbReference type="Proteomes" id="UP000799302">
    <property type="component" value="Unassembled WGS sequence"/>
</dbReference>
<sequence>MIETLQSTASYNGMTTTQGVLLAPAVQNAPTATTELSLNYSSSQNPSPTPLSMTKSNSSGPMSSRPSPDRVLKRQRNNIAAKKYRQKRIDRIEELENELKESNQEKEKLKLDLAKREAEVEMLREMLQAKK</sequence>
<dbReference type="PROSITE" id="PS00036">
    <property type="entry name" value="BZIP_BASIC"/>
    <property type="match status" value="1"/>
</dbReference>
<feature type="domain" description="BZIP" evidence="3">
    <location>
        <begin position="67"/>
        <end position="130"/>
    </location>
</feature>
<accession>A0A6A6US19</accession>
<evidence type="ECO:0000256" key="2">
    <source>
        <dbReference type="SAM" id="MobiDB-lite"/>
    </source>
</evidence>
<feature type="compositionally biased region" description="Low complexity" evidence="2">
    <location>
        <begin position="56"/>
        <end position="66"/>
    </location>
</feature>
<evidence type="ECO:0000313" key="4">
    <source>
        <dbReference type="EMBL" id="KAF2675085.1"/>
    </source>
</evidence>
<dbReference type="GO" id="GO:0006351">
    <property type="term" value="P:DNA-templated transcription"/>
    <property type="evidence" value="ECO:0007669"/>
    <property type="project" value="InterPro"/>
</dbReference>
<dbReference type="EMBL" id="MU004230">
    <property type="protein sequence ID" value="KAF2675085.1"/>
    <property type="molecule type" value="Genomic_DNA"/>
</dbReference>
<dbReference type="PANTHER" id="PTHR23334">
    <property type="entry name" value="CCAAT/ENHANCER BINDING PROTEIN"/>
    <property type="match status" value="1"/>
</dbReference>
<dbReference type="PROSITE" id="PS50217">
    <property type="entry name" value="BZIP"/>
    <property type="match status" value="1"/>
</dbReference>
<dbReference type="AlphaFoldDB" id="A0A6A6US19"/>
<reference evidence="4" key="1">
    <citation type="journal article" date="2020" name="Stud. Mycol.">
        <title>101 Dothideomycetes genomes: a test case for predicting lifestyles and emergence of pathogens.</title>
        <authorList>
            <person name="Haridas S."/>
            <person name="Albert R."/>
            <person name="Binder M."/>
            <person name="Bloem J."/>
            <person name="Labutti K."/>
            <person name="Salamov A."/>
            <person name="Andreopoulos B."/>
            <person name="Baker S."/>
            <person name="Barry K."/>
            <person name="Bills G."/>
            <person name="Bluhm B."/>
            <person name="Cannon C."/>
            <person name="Castanera R."/>
            <person name="Culley D."/>
            <person name="Daum C."/>
            <person name="Ezra D."/>
            <person name="Gonzalez J."/>
            <person name="Henrissat B."/>
            <person name="Kuo A."/>
            <person name="Liang C."/>
            <person name="Lipzen A."/>
            <person name="Lutzoni F."/>
            <person name="Magnuson J."/>
            <person name="Mondo S."/>
            <person name="Nolan M."/>
            <person name="Ohm R."/>
            <person name="Pangilinan J."/>
            <person name="Park H.-J."/>
            <person name="Ramirez L."/>
            <person name="Alfaro M."/>
            <person name="Sun H."/>
            <person name="Tritt A."/>
            <person name="Yoshinaga Y."/>
            <person name="Zwiers L.-H."/>
            <person name="Turgeon B."/>
            <person name="Goodwin S."/>
            <person name="Spatafora J."/>
            <person name="Crous P."/>
            <person name="Grigoriev I."/>
        </authorList>
    </citation>
    <scope>NUCLEOTIDE SEQUENCE</scope>
    <source>
        <strain evidence="4">CBS 115976</strain>
    </source>
</reference>
<keyword evidence="1" id="KW-0175">Coiled coil</keyword>